<name>A0A8J3GJF4_9HYPH</name>
<dbReference type="Pfam" id="PF14384">
    <property type="entry name" value="BrnA_antitoxin"/>
    <property type="match status" value="1"/>
</dbReference>
<gene>
    <name evidence="2" type="ORF">GCM10016234_15740</name>
</gene>
<evidence type="ECO:0000256" key="1">
    <source>
        <dbReference type="SAM" id="MobiDB-lite"/>
    </source>
</evidence>
<feature type="compositionally biased region" description="Polar residues" evidence="1">
    <location>
        <begin position="1"/>
        <end position="19"/>
    </location>
</feature>
<dbReference type="InterPro" id="IPR025528">
    <property type="entry name" value="BrnA_antitoxin"/>
</dbReference>
<reference evidence="2" key="2">
    <citation type="submission" date="2020-09" db="EMBL/GenBank/DDBJ databases">
        <authorList>
            <person name="Sun Q."/>
            <person name="Kim S."/>
        </authorList>
    </citation>
    <scope>NUCLEOTIDE SEQUENCE</scope>
    <source>
        <strain evidence="2">KCTC 42249</strain>
    </source>
</reference>
<accession>A0A8J3GJF4</accession>
<feature type="region of interest" description="Disordered" evidence="1">
    <location>
        <begin position="1"/>
        <end position="21"/>
    </location>
</feature>
<comment type="caution">
    <text evidence="2">The sequence shown here is derived from an EMBL/GenBank/DDBJ whole genome shotgun (WGS) entry which is preliminary data.</text>
</comment>
<dbReference type="Proteomes" id="UP000630142">
    <property type="component" value="Unassembled WGS sequence"/>
</dbReference>
<evidence type="ECO:0000313" key="3">
    <source>
        <dbReference type="Proteomes" id="UP000630142"/>
    </source>
</evidence>
<dbReference type="AlphaFoldDB" id="A0A8J3GJF4"/>
<proteinExistence type="predicted"/>
<reference evidence="2" key="1">
    <citation type="journal article" date="2014" name="Int. J. Syst. Evol. Microbiol.">
        <title>Complete genome sequence of Corynebacterium casei LMG S-19264T (=DSM 44701T), isolated from a smear-ripened cheese.</title>
        <authorList>
            <consortium name="US DOE Joint Genome Institute (JGI-PGF)"/>
            <person name="Walter F."/>
            <person name="Albersmeier A."/>
            <person name="Kalinowski J."/>
            <person name="Ruckert C."/>
        </authorList>
    </citation>
    <scope>NUCLEOTIDE SEQUENCE</scope>
    <source>
        <strain evidence="2">KCTC 42249</strain>
    </source>
</reference>
<organism evidence="2 3">
    <name type="scientific">Tianweitania populi</name>
    <dbReference type="NCBI Taxonomy" id="1607949"/>
    <lineage>
        <taxon>Bacteria</taxon>
        <taxon>Pseudomonadati</taxon>
        <taxon>Pseudomonadota</taxon>
        <taxon>Alphaproteobacteria</taxon>
        <taxon>Hyphomicrobiales</taxon>
        <taxon>Phyllobacteriaceae</taxon>
        <taxon>Tianweitania</taxon>
    </lineage>
</organism>
<sequence>MPNLQTPIPHSIQGSQELGRTSAEAISTPIKRKPGRPPVAHPKQAVSLRLEPEVLEKFRATGAGWQRRMNDVLKAAELGD</sequence>
<evidence type="ECO:0008006" key="4">
    <source>
        <dbReference type="Google" id="ProtNLM"/>
    </source>
</evidence>
<protein>
    <recommendedName>
        <fullName evidence="4">BrnA antitoxin family protein</fullName>
    </recommendedName>
</protein>
<dbReference type="EMBL" id="BMZQ01000001">
    <property type="protein sequence ID" value="GHD11992.1"/>
    <property type="molecule type" value="Genomic_DNA"/>
</dbReference>
<evidence type="ECO:0000313" key="2">
    <source>
        <dbReference type="EMBL" id="GHD11992.1"/>
    </source>
</evidence>
<keyword evidence="3" id="KW-1185">Reference proteome</keyword>